<dbReference type="EMBL" id="JANUXW010000003">
    <property type="protein sequence ID" value="MCS4533814.1"/>
    <property type="molecule type" value="Genomic_DNA"/>
</dbReference>
<reference evidence="3" key="2">
    <citation type="journal article" date="2023" name="Curr. Microbiol.">
        <title>Neisseria montereyensis sp. nov., Isolated from Oropharynx of California Sea Lion (Zalophus californianus): Genomic, Phylogenetic, and Phenotypic Study.</title>
        <authorList>
            <person name="Volokhov D.V."/>
            <person name="Zagorodnyaya T.A."/>
            <person name="Furtak V.A."/>
            <person name="Nattanmai G."/>
            <person name="Randall L."/>
            <person name="Jose S."/>
            <person name="Gao Y."/>
            <person name="Gulland F.M."/>
            <person name="Eisenberg T."/>
            <person name="Delmonte P."/>
            <person name="Blom J."/>
            <person name="Mitchell K.K."/>
        </authorList>
    </citation>
    <scope>NUCLEOTIDE SEQUENCE</scope>
    <source>
        <strain evidence="3">CSL10203-ORH2</strain>
    </source>
</reference>
<feature type="transmembrane region" description="Helical" evidence="1">
    <location>
        <begin position="33"/>
        <end position="52"/>
    </location>
</feature>
<dbReference type="Proteomes" id="UP001166947">
    <property type="component" value="Unassembled WGS sequence"/>
</dbReference>
<gene>
    <name evidence="3" type="ORF">NXS09_05800</name>
</gene>
<keyword evidence="4" id="KW-1185">Reference proteome</keyword>
<protein>
    <submittedName>
        <fullName evidence="3">YrhK family protein</fullName>
    </submittedName>
</protein>
<feature type="transmembrane region" description="Helical" evidence="1">
    <location>
        <begin position="58"/>
        <end position="76"/>
    </location>
</feature>
<accession>A0ABT2FC78</accession>
<evidence type="ECO:0000313" key="3">
    <source>
        <dbReference type="EMBL" id="MCS4533814.1"/>
    </source>
</evidence>
<organism evidence="3 4">
    <name type="scientific">Neisseria montereyensis</name>
    <dbReference type="NCBI Taxonomy" id="2973938"/>
    <lineage>
        <taxon>Bacteria</taxon>
        <taxon>Pseudomonadati</taxon>
        <taxon>Pseudomonadota</taxon>
        <taxon>Betaproteobacteria</taxon>
        <taxon>Neisseriales</taxon>
        <taxon>Neisseriaceae</taxon>
        <taxon>Neisseria</taxon>
    </lineage>
</organism>
<keyword evidence="1" id="KW-0812">Transmembrane</keyword>
<sequence length="99" mass="11586">MKMTDQSKKDIPIELHLGSEELIIHQRYETLSIANDLLIGIWFLVGSVLFLYPSQVKLGTYLFIIGSVEMLIRPAIRFCRRVHLQRYHADKHIMPDTDF</sequence>
<dbReference type="RefSeq" id="WP_259291607.1">
    <property type="nucleotide sequence ID" value="NZ_JANUXW010000003.1"/>
</dbReference>
<evidence type="ECO:0000259" key="2">
    <source>
        <dbReference type="Pfam" id="PF14145"/>
    </source>
</evidence>
<reference evidence="3" key="1">
    <citation type="submission" date="2022-08" db="EMBL/GenBank/DDBJ databases">
        <authorList>
            <person name="Volokhov D.V."/>
            <person name="Furtak V.A."/>
            <person name="Zagorodnyaya T.A."/>
        </authorList>
    </citation>
    <scope>NUCLEOTIDE SEQUENCE</scope>
    <source>
        <strain evidence="3">CSL10203-ORH2</strain>
    </source>
</reference>
<comment type="caution">
    <text evidence="3">The sequence shown here is derived from an EMBL/GenBank/DDBJ whole genome shotgun (WGS) entry which is preliminary data.</text>
</comment>
<name>A0ABT2FC78_9NEIS</name>
<feature type="domain" description="YrhK" evidence="2">
    <location>
        <begin position="26"/>
        <end position="81"/>
    </location>
</feature>
<proteinExistence type="predicted"/>
<dbReference type="Pfam" id="PF14145">
    <property type="entry name" value="YrhK"/>
    <property type="match status" value="1"/>
</dbReference>
<evidence type="ECO:0000313" key="4">
    <source>
        <dbReference type="Proteomes" id="UP001166947"/>
    </source>
</evidence>
<dbReference type="InterPro" id="IPR025424">
    <property type="entry name" value="YrhK_domain"/>
</dbReference>
<evidence type="ECO:0000256" key="1">
    <source>
        <dbReference type="SAM" id="Phobius"/>
    </source>
</evidence>
<keyword evidence="1" id="KW-1133">Transmembrane helix</keyword>
<keyword evidence="1" id="KW-0472">Membrane</keyword>